<dbReference type="PANTHER" id="PTHR39188:SF3">
    <property type="entry name" value="STAGE IV SPORULATION PROTEIN FB"/>
    <property type="match status" value="1"/>
</dbReference>
<sequence length="299" mass="32724">MKLSVHPLFFAAGIFSAVFGGLPVFLIYTLTALVHECGHIFCARRMGFECSCVKLMPYGAAAVCKIDGILPADEVKLALAGPAVNAAICACTAALWWFFPITYAWTDVVMQANAVMLAVNILPAYPLDGGRVARCILSKVMSPRAASIAIRAATVLVAGGVASLFFFTEVGINAFVFAGFLLVSAFSKDVPASKINFIGHSRLMRGVEIKYILAAPSLTYRRAIGFLDDKRYVIFRTEDGRQVTQDELCEGFAVHGIYESIFGEECAEKRKECDEESKERTEKSAPDLRRTEIFEEDDT</sequence>
<evidence type="ECO:0000313" key="10">
    <source>
        <dbReference type="Proteomes" id="UP000824110"/>
    </source>
</evidence>
<evidence type="ECO:0000256" key="1">
    <source>
        <dbReference type="ARBA" id="ARBA00001947"/>
    </source>
</evidence>
<evidence type="ECO:0000256" key="7">
    <source>
        <dbReference type="SAM" id="MobiDB-lite"/>
    </source>
</evidence>
<proteinExistence type="inferred from homology"/>
<keyword evidence="4" id="KW-0378">Hydrolase</keyword>
<evidence type="ECO:0000256" key="3">
    <source>
        <dbReference type="ARBA" id="ARBA00022670"/>
    </source>
</evidence>
<feature type="region of interest" description="Disordered" evidence="7">
    <location>
        <begin position="274"/>
        <end position="299"/>
    </location>
</feature>
<keyword evidence="6" id="KW-0482">Metalloprotease</keyword>
<dbReference type="EMBL" id="DVNE01000026">
    <property type="protein sequence ID" value="HIU61572.1"/>
    <property type="molecule type" value="Genomic_DNA"/>
</dbReference>
<feature type="transmembrane region" description="Helical" evidence="8">
    <location>
        <begin position="77"/>
        <end position="99"/>
    </location>
</feature>
<dbReference type="AlphaFoldDB" id="A0A9D1MK34"/>
<evidence type="ECO:0000256" key="6">
    <source>
        <dbReference type="ARBA" id="ARBA00023049"/>
    </source>
</evidence>
<evidence type="ECO:0000256" key="4">
    <source>
        <dbReference type="ARBA" id="ARBA00022801"/>
    </source>
</evidence>
<keyword evidence="8" id="KW-0812">Transmembrane</keyword>
<comment type="similarity">
    <text evidence="2">Belongs to the peptidase M50B family.</text>
</comment>
<evidence type="ECO:0008006" key="11">
    <source>
        <dbReference type="Google" id="ProtNLM"/>
    </source>
</evidence>
<organism evidence="9 10">
    <name type="scientific">Candidatus Coproplasma excrementigallinarum</name>
    <dbReference type="NCBI Taxonomy" id="2840747"/>
    <lineage>
        <taxon>Bacteria</taxon>
        <taxon>Bacillati</taxon>
        <taxon>Bacillota</taxon>
        <taxon>Clostridia</taxon>
        <taxon>Eubacteriales</taxon>
        <taxon>Candidatus Coproplasma</taxon>
    </lineage>
</organism>
<keyword evidence="3" id="KW-0645">Protease</keyword>
<dbReference type="GO" id="GO:0006508">
    <property type="term" value="P:proteolysis"/>
    <property type="evidence" value="ECO:0007669"/>
    <property type="project" value="UniProtKB-KW"/>
</dbReference>
<keyword evidence="8" id="KW-1133">Transmembrane helix</keyword>
<dbReference type="PANTHER" id="PTHR39188">
    <property type="entry name" value="MEMBRANE-ASSOCIATED ZINC METALLOPROTEASE M50B"/>
    <property type="match status" value="1"/>
</dbReference>
<evidence type="ECO:0000313" key="9">
    <source>
        <dbReference type="EMBL" id="HIU61572.1"/>
    </source>
</evidence>
<keyword evidence="8" id="KW-0472">Membrane</keyword>
<feature type="compositionally biased region" description="Basic and acidic residues" evidence="7">
    <location>
        <begin position="274"/>
        <end position="293"/>
    </location>
</feature>
<reference evidence="9" key="1">
    <citation type="submission" date="2020-10" db="EMBL/GenBank/DDBJ databases">
        <authorList>
            <person name="Gilroy R."/>
        </authorList>
    </citation>
    <scope>NUCLEOTIDE SEQUENCE</scope>
    <source>
        <strain evidence="9">CHK195-12923</strain>
    </source>
</reference>
<dbReference type="Proteomes" id="UP000824110">
    <property type="component" value="Unassembled WGS sequence"/>
</dbReference>
<comment type="caution">
    <text evidence="9">The sequence shown here is derived from an EMBL/GenBank/DDBJ whole genome shotgun (WGS) entry which is preliminary data.</text>
</comment>
<accession>A0A9D1MK34</accession>
<keyword evidence="5" id="KW-0862">Zinc</keyword>
<evidence type="ECO:0000256" key="2">
    <source>
        <dbReference type="ARBA" id="ARBA00007931"/>
    </source>
</evidence>
<feature type="transmembrane region" description="Helical" evidence="8">
    <location>
        <begin position="148"/>
        <end position="166"/>
    </location>
</feature>
<evidence type="ECO:0000256" key="5">
    <source>
        <dbReference type="ARBA" id="ARBA00022833"/>
    </source>
</evidence>
<reference evidence="9" key="2">
    <citation type="journal article" date="2021" name="PeerJ">
        <title>Extensive microbial diversity within the chicken gut microbiome revealed by metagenomics and culture.</title>
        <authorList>
            <person name="Gilroy R."/>
            <person name="Ravi A."/>
            <person name="Getino M."/>
            <person name="Pursley I."/>
            <person name="Horton D.L."/>
            <person name="Alikhan N.F."/>
            <person name="Baker D."/>
            <person name="Gharbi K."/>
            <person name="Hall N."/>
            <person name="Watson M."/>
            <person name="Adriaenssens E.M."/>
            <person name="Foster-Nyarko E."/>
            <person name="Jarju S."/>
            <person name="Secka A."/>
            <person name="Antonio M."/>
            <person name="Oren A."/>
            <person name="Chaudhuri R.R."/>
            <person name="La Ragione R."/>
            <person name="Hildebrand F."/>
            <person name="Pallen M.J."/>
        </authorList>
    </citation>
    <scope>NUCLEOTIDE SEQUENCE</scope>
    <source>
        <strain evidence="9">CHK195-12923</strain>
    </source>
</reference>
<evidence type="ECO:0000256" key="8">
    <source>
        <dbReference type="SAM" id="Phobius"/>
    </source>
</evidence>
<protein>
    <recommendedName>
        <fullName evidence="11">Stage IV sporulation protein FB</fullName>
    </recommendedName>
</protein>
<dbReference type="GO" id="GO:0008237">
    <property type="term" value="F:metallopeptidase activity"/>
    <property type="evidence" value="ECO:0007669"/>
    <property type="project" value="UniProtKB-KW"/>
</dbReference>
<gene>
    <name evidence="9" type="ORF">IAB69_02875</name>
</gene>
<comment type="cofactor">
    <cofactor evidence="1">
        <name>Zn(2+)</name>
        <dbReference type="ChEBI" id="CHEBI:29105"/>
    </cofactor>
</comment>
<name>A0A9D1MK34_9FIRM</name>
<feature type="transmembrane region" description="Helical" evidence="8">
    <location>
        <begin position="6"/>
        <end position="30"/>
    </location>
</feature>